<dbReference type="Proteomes" id="UP000602198">
    <property type="component" value="Unassembled WGS sequence"/>
</dbReference>
<evidence type="ECO:0000313" key="1">
    <source>
        <dbReference type="EMBL" id="MBL1075752.1"/>
    </source>
</evidence>
<proteinExistence type="predicted"/>
<protein>
    <submittedName>
        <fullName evidence="1">Uncharacterized protein</fullName>
    </submittedName>
</protein>
<organism evidence="1 2">
    <name type="scientific">Nocardia acididurans</name>
    <dbReference type="NCBI Taxonomy" id="2802282"/>
    <lineage>
        <taxon>Bacteria</taxon>
        <taxon>Bacillati</taxon>
        <taxon>Actinomycetota</taxon>
        <taxon>Actinomycetes</taxon>
        <taxon>Mycobacteriales</taxon>
        <taxon>Nocardiaceae</taxon>
        <taxon>Nocardia</taxon>
    </lineage>
</organism>
<sequence length="500" mass="53538">MGSVGYGVWDLAFPPGPPDRIADMVTAAVVADAVRPYDADLAQSVETSRDWRRTYHRVFQGMTALAVSSPTVSRGVADAGLRSVRTMLRFAAGRTVVALGEVDVAAAAASVELGTETLTGAGTPVARLEIPYHGRVLADGELRDQLDDWQQRGILEPGFITAVRQVVDHPEWLRLPGFRLTLLGAGAELGPLQPLLSWGAELLAVDRPGRARWSRLREQIRAGAGTVRFPVTEAGPGVDIARSFPALVRWITAQSDARPALGLYASAPGSAGVRLAAAADVLTEALLRRDPATALAFPGSATDCYAVPADVVAAARERLSQGGFRGAARGFLHRIAPSSLYSPNYTDPIVDAEGESWGLFDNLPFLSGPDYALAQRLPRWRAVLARAAGHPVSYTVAPPTWTDHLRETPWRPAAYRAVSRFGIEVFTPEAARTLMAAKLVADLFAPPAATANPESLFTDGAAHGGLWRQPFAPRSLVAPATVTGYIDGIRDFGERRLHLR</sequence>
<dbReference type="RefSeq" id="WP_201948101.1">
    <property type="nucleotide sequence ID" value="NZ_JAERRJ010000005.1"/>
</dbReference>
<gene>
    <name evidence="1" type="ORF">JK358_15255</name>
</gene>
<dbReference type="EMBL" id="JAERRJ010000005">
    <property type="protein sequence ID" value="MBL1075752.1"/>
    <property type="molecule type" value="Genomic_DNA"/>
</dbReference>
<evidence type="ECO:0000313" key="2">
    <source>
        <dbReference type="Proteomes" id="UP000602198"/>
    </source>
</evidence>
<keyword evidence="2" id="KW-1185">Reference proteome</keyword>
<name>A0ABS1M518_9NOCA</name>
<comment type="caution">
    <text evidence="1">The sequence shown here is derived from an EMBL/GenBank/DDBJ whole genome shotgun (WGS) entry which is preliminary data.</text>
</comment>
<accession>A0ABS1M518</accession>
<reference evidence="1 2" key="1">
    <citation type="submission" date="2021-01" db="EMBL/GenBank/DDBJ databases">
        <title>WGS of actinomycetes isolated from Thailand.</title>
        <authorList>
            <person name="Thawai C."/>
        </authorList>
    </citation>
    <scope>NUCLEOTIDE SEQUENCE [LARGE SCALE GENOMIC DNA]</scope>
    <source>
        <strain evidence="1 2">LPG 2</strain>
    </source>
</reference>